<keyword evidence="3 10" id="KW-0808">Transferase</keyword>
<evidence type="ECO:0000256" key="2">
    <source>
        <dbReference type="ARBA" id="ARBA00022516"/>
    </source>
</evidence>
<feature type="region of interest" description="Disordered" evidence="11">
    <location>
        <begin position="272"/>
        <end position="291"/>
    </location>
</feature>
<evidence type="ECO:0000256" key="6">
    <source>
        <dbReference type="ARBA" id="ARBA00022989"/>
    </source>
</evidence>
<comment type="caution">
    <text evidence="10">Lacks conserved residue(s) required for the propagation of feature annotation.</text>
</comment>
<dbReference type="GO" id="GO:0034626">
    <property type="term" value="P:fatty acid elongation, polyunsaturated fatty acid"/>
    <property type="evidence" value="ECO:0007669"/>
    <property type="project" value="TreeGrafter"/>
</dbReference>
<dbReference type="InterPro" id="IPR030457">
    <property type="entry name" value="ELO_CS"/>
</dbReference>
<dbReference type="AlphaFoldDB" id="A0A7R8W1R0"/>
<keyword evidence="8 10" id="KW-0472">Membrane</keyword>
<feature type="compositionally biased region" description="Low complexity" evidence="11">
    <location>
        <begin position="274"/>
        <end position="289"/>
    </location>
</feature>
<evidence type="ECO:0000256" key="8">
    <source>
        <dbReference type="ARBA" id="ARBA00023136"/>
    </source>
</evidence>
<evidence type="ECO:0000256" key="11">
    <source>
        <dbReference type="SAM" id="MobiDB-lite"/>
    </source>
</evidence>
<dbReference type="PANTHER" id="PTHR11157">
    <property type="entry name" value="FATTY ACID ACYL TRANSFERASE-RELATED"/>
    <property type="match status" value="1"/>
</dbReference>
<dbReference type="GO" id="GO:0009922">
    <property type="term" value="F:fatty acid elongase activity"/>
    <property type="evidence" value="ECO:0007669"/>
    <property type="project" value="UniProtKB-EC"/>
</dbReference>
<dbReference type="EMBL" id="OB660168">
    <property type="protein sequence ID" value="CAD7223212.1"/>
    <property type="molecule type" value="Genomic_DNA"/>
</dbReference>
<evidence type="ECO:0000256" key="10">
    <source>
        <dbReference type="RuleBase" id="RU361115"/>
    </source>
</evidence>
<dbReference type="GO" id="GO:0019367">
    <property type="term" value="P:fatty acid elongation, saturated fatty acid"/>
    <property type="evidence" value="ECO:0007669"/>
    <property type="project" value="TreeGrafter"/>
</dbReference>
<keyword evidence="9 10" id="KW-0275">Fatty acid biosynthesis</keyword>
<comment type="subcellular location">
    <subcellularLocation>
        <location evidence="1">Membrane</location>
        <topology evidence="1">Multi-pass membrane protein</topology>
    </subcellularLocation>
</comment>
<evidence type="ECO:0000256" key="9">
    <source>
        <dbReference type="ARBA" id="ARBA00023160"/>
    </source>
</evidence>
<feature type="transmembrane region" description="Helical" evidence="10">
    <location>
        <begin position="20"/>
        <end position="41"/>
    </location>
</feature>
<dbReference type="OrthoDB" id="434092at2759"/>
<evidence type="ECO:0000256" key="1">
    <source>
        <dbReference type="ARBA" id="ARBA00004141"/>
    </source>
</evidence>
<dbReference type="PROSITE" id="PS01188">
    <property type="entry name" value="ELO"/>
    <property type="match status" value="1"/>
</dbReference>
<dbReference type="GO" id="GO:0005789">
    <property type="term" value="C:endoplasmic reticulum membrane"/>
    <property type="evidence" value="ECO:0007669"/>
    <property type="project" value="TreeGrafter"/>
</dbReference>
<keyword evidence="6 10" id="KW-1133">Transmembrane helix</keyword>
<protein>
    <recommendedName>
        <fullName evidence="10">Elongation of very long chain fatty acids protein</fullName>
        <ecNumber evidence="10">2.3.1.199</ecNumber>
    </recommendedName>
    <alternativeName>
        <fullName evidence="10">Very-long-chain 3-oxoacyl-CoA synthase</fullName>
    </alternativeName>
</protein>
<dbReference type="InterPro" id="IPR002076">
    <property type="entry name" value="ELO_fam"/>
</dbReference>
<evidence type="ECO:0000256" key="5">
    <source>
        <dbReference type="ARBA" id="ARBA00022832"/>
    </source>
</evidence>
<keyword evidence="4 10" id="KW-0812">Transmembrane</keyword>
<feature type="transmembrane region" description="Helical" evidence="10">
    <location>
        <begin position="53"/>
        <end position="70"/>
    </location>
</feature>
<proteinExistence type="inferred from homology"/>
<keyword evidence="7 10" id="KW-0443">Lipid metabolism</keyword>
<reference evidence="12" key="1">
    <citation type="submission" date="2020-11" db="EMBL/GenBank/DDBJ databases">
        <authorList>
            <person name="Tran Van P."/>
        </authorList>
    </citation>
    <scope>NUCLEOTIDE SEQUENCE</scope>
</reference>
<gene>
    <name evidence="12" type="ORF">CTOB1V02_LOCUS1202</name>
</gene>
<evidence type="ECO:0000256" key="4">
    <source>
        <dbReference type="ARBA" id="ARBA00022692"/>
    </source>
</evidence>
<organism evidence="12">
    <name type="scientific">Cyprideis torosa</name>
    <dbReference type="NCBI Taxonomy" id="163714"/>
    <lineage>
        <taxon>Eukaryota</taxon>
        <taxon>Metazoa</taxon>
        <taxon>Ecdysozoa</taxon>
        <taxon>Arthropoda</taxon>
        <taxon>Crustacea</taxon>
        <taxon>Oligostraca</taxon>
        <taxon>Ostracoda</taxon>
        <taxon>Podocopa</taxon>
        <taxon>Podocopida</taxon>
        <taxon>Cytherocopina</taxon>
        <taxon>Cytheroidea</taxon>
        <taxon>Cytherideidae</taxon>
        <taxon>Cyprideis</taxon>
    </lineage>
</organism>
<sequence>MEEFLASGDERTATWPLSWSPIPVLAIVAVYLFSVVFIPNFMKDRPAYNLRTFLLVFNAFQVSFALRIFLEFVQLVVLSKYSFVCQPVDTSLDPLAIRMAENIWRFYISKVIDLMDTVMFLLRKKTSQVTFLHVYHHFSQAIIWWIAVRFAPGGNSFFIGLLNSFVHAVMYSYYFLSSLGPGVARYLWWKKYLTTLQMVQLSAIIVHSALPFFYPCEFSKRIMATSFFYTISILGLFAAFYRKTYILKAKKKIHSESLKTELVPENGILSNGASSSPRISKNPSLSSSSNGIVTNNVSTTLQQRRTVAAVIPKARDP</sequence>
<name>A0A7R8W1R0_9CRUS</name>
<dbReference type="GO" id="GO:0042761">
    <property type="term" value="P:very long-chain fatty acid biosynthetic process"/>
    <property type="evidence" value="ECO:0007669"/>
    <property type="project" value="TreeGrafter"/>
</dbReference>
<dbReference type="EC" id="2.3.1.199" evidence="10"/>
<dbReference type="GO" id="GO:0030148">
    <property type="term" value="P:sphingolipid biosynthetic process"/>
    <property type="evidence" value="ECO:0007669"/>
    <property type="project" value="TreeGrafter"/>
</dbReference>
<keyword evidence="5 10" id="KW-0276">Fatty acid metabolism</keyword>
<comment type="catalytic activity">
    <reaction evidence="10">
        <text>a very-long-chain acyl-CoA + malonyl-CoA + H(+) = a very-long-chain 3-oxoacyl-CoA + CO2 + CoA</text>
        <dbReference type="Rhea" id="RHEA:32727"/>
        <dbReference type="ChEBI" id="CHEBI:15378"/>
        <dbReference type="ChEBI" id="CHEBI:16526"/>
        <dbReference type="ChEBI" id="CHEBI:57287"/>
        <dbReference type="ChEBI" id="CHEBI:57384"/>
        <dbReference type="ChEBI" id="CHEBI:90725"/>
        <dbReference type="ChEBI" id="CHEBI:90736"/>
        <dbReference type="EC" id="2.3.1.199"/>
    </reaction>
</comment>
<dbReference type="Pfam" id="PF01151">
    <property type="entry name" value="ELO"/>
    <property type="match status" value="1"/>
</dbReference>
<evidence type="ECO:0000256" key="7">
    <source>
        <dbReference type="ARBA" id="ARBA00023098"/>
    </source>
</evidence>
<feature type="transmembrane region" description="Helical" evidence="10">
    <location>
        <begin position="222"/>
        <end position="241"/>
    </location>
</feature>
<accession>A0A7R8W1R0</accession>
<keyword evidence="2 10" id="KW-0444">Lipid biosynthesis</keyword>
<evidence type="ECO:0000256" key="3">
    <source>
        <dbReference type="ARBA" id="ARBA00022679"/>
    </source>
</evidence>
<evidence type="ECO:0000313" key="12">
    <source>
        <dbReference type="EMBL" id="CAD7223212.1"/>
    </source>
</evidence>
<comment type="similarity">
    <text evidence="10">Belongs to the ELO family.</text>
</comment>
<dbReference type="PANTHER" id="PTHR11157:SF126">
    <property type="entry name" value="ELONGATION OF VERY LONG CHAIN FATTY ACIDS PROTEIN"/>
    <property type="match status" value="1"/>
</dbReference>
<dbReference type="GO" id="GO:0034625">
    <property type="term" value="P:fatty acid elongation, monounsaturated fatty acid"/>
    <property type="evidence" value="ECO:0007669"/>
    <property type="project" value="TreeGrafter"/>
</dbReference>